<dbReference type="InterPro" id="IPR023828">
    <property type="entry name" value="Peptidase_S8_Ser-AS"/>
</dbReference>
<keyword evidence="4" id="KW-0720">Serine protease</keyword>
<dbReference type="PANTHER" id="PTHR43806:SF11">
    <property type="entry name" value="CEREVISIN-RELATED"/>
    <property type="match status" value="1"/>
</dbReference>
<keyword evidence="2" id="KW-0645">Protease</keyword>
<evidence type="ECO:0000256" key="3">
    <source>
        <dbReference type="ARBA" id="ARBA00022801"/>
    </source>
</evidence>
<evidence type="ECO:0000256" key="2">
    <source>
        <dbReference type="ARBA" id="ARBA00022670"/>
    </source>
</evidence>
<dbReference type="SUPFAM" id="SSF52743">
    <property type="entry name" value="Subtilisin-like"/>
    <property type="match status" value="1"/>
</dbReference>
<evidence type="ECO:0000256" key="1">
    <source>
        <dbReference type="ARBA" id="ARBA00011073"/>
    </source>
</evidence>
<feature type="domain" description="Peptidase S8/S53" evidence="5">
    <location>
        <begin position="3"/>
        <end position="241"/>
    </location>
</feature>
<proteinExistence type="inferred from homology"/>
<name>X0XBD3_9ZZZZ</name>
<feature type="non-terminal residue" evidence="6">
    <location>
        <position position="247"/>
    </location>
</feature>
<dbReference type="InterPro" id="IPR015500">
    <property type="entry name" value="Peptidase_S8_subtilisin-rel"/>
</dbReference>
<dbReference type="InterPro" id="IPR050131">
    <property type="entry name" value="Peptidase_S8_subtilisin-like"/>
</dbReference>
<dbReference type="Pfam" id="PF00082">
    <property type="entry name" value="Peptidase_S8"/>
    <property type="match status" value="1"/>
</dbReference>
<dbReference type="GO" id="GO:0006508">
    <property type="term" value="P:proteolysis"/>
    <property type="evidence" value="ECO:0007669"/>
    <property type="project" value="UniProtKB-KW"/>
</dbReference>
<keyword evidence="3" id="KW-0378">Hydrolase</keyword>
<dbReference type="AlphaFoldDB" id="X0XBD3"/>
<evidence type="ECO:0000256" key="4">
    <source>
        <dbReference type="ARBA" id="ARBA00022825"/>
    </source>
</evidence>
<comment type="similarity">
    <text evidence="1">Belongs to the peptidase S8 family.</text>
</comment>
<organism evidence="6">
    <name type="scientific">marine sediment metagenome</name>
    <dbReference type="NCBI Taxonomy" id="412755"/>
    <lineage>
        <taxon>unclassified sequences</taxon>
        <taxon>metagenomes</taxon>
        <taxon>ecological metagenomes</taxon>
    </lineage>
</organism>
<evidence type="ECO:0000259" key="5">
    <source>
        <dbReference type="Pfam" id="PF00082"/>
    </source>
</evidence>
<evidence type="ECO:0000313" key="6">
    <source>
        <dbReference type="EMBL" id="GAG40474.1"/>
    </source>
</evidence>
<dbReference type="PRINTS" id="PR00723">
    <property type="entry name" value="SUBTILISIN"/>
</dbReference>
<dbReference type="InterPro" id="IPR000209">
    <property type="entry name" value="Peptidase_S8/S53_dom"/>
</dbReference>
<dbReference type="InterPro" id="IPR036852">
    <property type="entry name" value="Peptidase_S8/S53_dom_sf"/>
</dbReference>
<accession>X0XBD3</accession>
<comment type="caution">
    <text evidence="6">The sequence shown here is derived from an EMBL/GenBank/DDBJ whole genome shotgun (WGS) entry which is preliminary data.</text>
</comment>
<feature type="non-terminal residue" evidence="6">
    <location>
        <position position="1"/>
    </location>
</feature>
<dbReference type="Gene3D" id="3.40.50.200">
    <property type="entry name" value="Peptidase S8/S53 domain"/>
    <property type="match status" value="1"/>
</dbReference>
<sequence length="247" mass="26216">DEPYDDTVGHGTHVAGIIRKIAPQTKLYDFKVLGKKGGTSFMIIEAMYLIRKINFEARHLVIHGANLSLGGPVPVGSYGCGFSPECEEANRLVDSGVVVCVAASNDGYKTLATISGGNELDYFPTFLDMGISDPGNAEKVITVGSTHKTLPHKYGISFFSSKGPTGDGRFKPDVVAPGERINSAGIASKSNEVALSGTSMATPHVSAAIAQFLSVKPDFVGQPDEVKKILMQTCTDLGRERYFQGAG</sequence>
<dbReference type="PROSITE" id="PS00138">
    <property type="entry name" value="SUBTILASE_SER"/>
    <property type="match status" value="1"/>
</dbReference>
<dbReference type="PANTHER" id="PTHR43806">
    <property type="entry name" value="PEPTIDASE S8"/>
    <property type="match status" value="1"/>
</dbReference>
<gene>
    <name evidence="6" type="ORF">S01H1_69540</name>
</gene>
<dbReference type="PROSITE" id="PS51892">
    <property type="entry name" value="SUBTILASE"/>
    <property type="match status" value="1"/>
</dbReference>
<dbReference type="GO" id="GO:0004252">
    <property type="term" value="F:serine-type endopeptidase activity"/>
    <property type="evidence" value="ECO:0007669"/>
    <property type="project" value="InterPro"/>
</dbReference>
<protein>
    <recommendedName>
        <fullName evidence="5">Peptidase S8/S53 domain-containing protein</fullName>
    </recommendedName>
</protein>
<dbReference type="EMBL" id="BARS01046182">
    <property type="protein sequence ID" value="GAG40474.1"/>
    <property type="molecule type" value="Genomic_DNA"/>
</dbReference>
<reference evidence="6" key="1">
    <citation type="journal article" date="2014" name="Front. Microbiol.">
        <title>High frequency of phylogenetically diverse reductive dehalogenase-homologous genes in deep subseafloor sedimentary metagenomes.</title>
        <authorList>
            <person name="Kawai M."/>
            <person name="Futagami T."/>
            <person name="Toyoda A."/>
            <person name="Takaki Y."/>
            <person name="Nishi S."/>
            <person name="Hori S."/>
            <person name="Arai W."/>
            <person name="Tsubouchi T."/>
            <person name="Morono Y."/>
            <person name="Uchiyama I."/>
            <person name="Ito T."/>
            <person name="Fujiyama A."/>
            <person name="Inagaki F."/>
            <person name="Takami H."/>
        </authorList>
    </citation>
    <scope>NUCLEOTIDE SEQUENCE</scope>
    <source>
        <strain evidence="6">Expedition CK06-06</strain>
    </source>
</reference>